<protein>
    <submittedName>
        <fullName evidence="1">Uncharacterized protein</fullName>
    </submittedName>
</protein>
<organism evidence="1 2">
    <name type="scientific">Cupriavidus oxalaticus</name>
    <dbReference type="NCBI Taxonomy" id="96344"/>
    <lineage>
        <taxon>Bacteria</taxon>
        <taxon>Pseudomonadati</taxon>
        <taxon>Pseudomonadota</taxon>
        <taxon>Betaproteobacteria</taxon>
        <taxon>Burkholderiales</taxon>
        <taxon>Burkholderiaceae</taxon>
        <taxon>Cupriavidus</taxon>
    </lineage>
</organism>
<proteinExistence type="predicted"/>
<name>A0A5P3VAF9_9BURK</name>
<sequence>MAGQAGAGSDESAESGEGAAGALNWHYWQILAAASPAANAVQLTTVVPAQAGTQRLLKSLDSRLRGNDSSG</sequence>
<dbReference type="AlphaFoldDB" id="A0A5P3VAF9"/>
<accession>A0A5P3VAF9</accession>
<reference evidence="1 2" key="1">
    <citation type="submission" date="2018-09" db="EMBL/GenBank/DDBJ databases">
        <title>Complete genome sequence of Cupriavidus oxalaticus T2, a bacterium capable of phenol tolerance and degradation.</title>
        <authorList>
            <person name="Yan J."/>
        </authorList>
    </citation>
    <scope>NUCLEOTIDE SEQUENCE [LARGE SCALE GENOMIC DNA]</scope>
    <source>
        <strain evidence="1 2">T2</strain>
    </source>
</reference>
<gene>
    <name evidence="1" type="ORF">D2917_00010</name>
</gene>
<evidence type="ECO:0000313" key="2">
    <source>
        <dbReference type="Proteomes" id="UP000325743"/>
    </source>
</evidence>
<dbReference type="EMBL" id="CP032518">
    <property type="protein sequence ID" value="QEZ42775.1"/>
    <property type="molecule type" value="Genomic_DNA"/>
</dbReference>
<dbReference type="Proteomes" id="UP000325743">
    <property type="component" value="Chromosome 1"/>
</dbReference>
<evidence type="ECO:0000313" key="1">
    <source>
        <dbReference type="EMBL" id="QEZ42775.1"/>
    </source>
</evidence>